<dbReference type="PANTHER" id="PTHR42847">
    <property type="entry name" value="ALKANESULFONATE MONOOXYGENASE"/>
    <property type="match status" value="1"/>
</dbReference>
<evidence type="ECO:0000256" key="4">
    <source>
        <dbReference type="ARBA" id="ARBA00023033"/>
    </source>
</evidence>
<dbReference type="GO" id="GO:0008726">
    <property type="term" value="F:alkanesulfonate monooxygenase activity"/>
    <property type="evidence" value="ECO:0007669"/>
    <property type="project" value="TreeGrafter"/>
</dbReference>
<dbReference type="PANTHER" id="PTHR42847:SF4">
    <property type="entry name" value="ALKANESULFONATE MONOOXYGENASE-RELATED"/>
    <property type="match status" value="1"/>
</dbReference>
<reference evidence="6 7" key="1">
    <citation type="submission" date="2013-06" db="EMBL/GenBank/DDBJ databases">
        <title>The draft sequence of the Mycobacterium elephantis genome.</title>
        <authorList>
            <person name="Pettersson F.B."/>
            <person name="Das S."/>
            <person name="Dasgupta S."/>
            <person name="Bhattacharya A."/>
            <person name="Kirsebom L.A."/>
        </authorList>
    </citation>
    <scope>NUCLEOTIDE SEQUENCE [LARGE SCALE GENOMIC DNA]</scope>
    <source>
        <strain evidence="6 7">DSM 44368</strain>
    </source>
</reference>
<dbReference type="Pfam" id="PF00296">
    <property type="entry name" value="Bac_luciferase"/>
    <property type="match status" value="1"/>
</dbReference>
<organism evidence="6 7">
    <name type="scientific">Mycolicibacterium elephantis DSM 44368</name>
    <dbReference type="NCBI Taxonomy" id="1335622"/>
    <lineage>
        <taxon>Bacteria</taxon>
        <taxon>Bacillati</taxon>
        <taxon>Actinomycetota</taxon>
        <taxon>Actinomycetes</taxon>
        <taxon>Mycobacteriales</taxon>
        <taxon>Mycobacteriaceae</taxon>
        <taxon>Mycolicibacterium</taxon>
    </lineage>
</organism>
<dbReference type="InterPro" id="IPR036661">
    <property type="entry name" value="Luciferase-like_sf"/>
</dbReference>
<keyword evidence="4" id="KW-0503">Monooxygenase</keyword>
<proteinExistence type="predicted"/>
<dbReference type="SUPFAM" id="SSF51679">
    <property type="entry name" value="Bacterial luciferase-like"/>
    <property type="match status" value="1"/>
</dbReference>
<accession>A0A439DTQ2</accession>
<dbReference type="AlphaFoldDB" id="A0A439DTQ2"/>
<evidence type="ECO:0000259" key="5">
    <source>
        <dbReference type="Pfam" id="PF00296"/>
    </source>
</evidence>
<evidence type="ECO:0000256" key="2">
    <source>
        <dbReference type="ARBA" id="ARBA00022643"/>
    </source>
</evidence>
<evidence type="ECO:0000313" key="7">
    <source>
        <dbReference type="Proteomes" id="UP000287177"/>
    </source>
</evidence>
<gene>
    <name evidence="6" type="ORF">MELE44368_19670</name>
</gene>
<dbReference type="Proteomes" id="UP000287177">
    <property type="component" value="Unassembled WGS sequence"/>
</dbReference>
<dbReference type="InterPro" id="IPR050172">
    <property type="entry name" value="SsuD_RutA_monooxygenase"/>
</dbReference>
<dbReference type="Gene3D" id="3.20.20.30">
    <property type="entry name" value="Luciferase-like domain"/>
    <property type="match status" value="1"/>
</dbReference>
<comment type="caution">
    <text evidence="6">The sequence shown here is derived from an EMBL/GenBank/DDBJ whole genome shotgun (WGS) entry which is preliminary data.</text>
</comment>
<feature type="domain" description="Luciferase-like" evidence="5">
    <location>
        <begin position="29"/>
        <end position="254"/>
    </location>
</feature>
<keyword evidence="7" id="KW-1185">Reference proteome</keyword>
<evidence type="ECO:0000256" key="1">
    <source>
        <dbReference type="ARBA" id="ARBA00022630"/>
    </source>
</evidence>
<dbReference type="InterPro" id="IPR011251">
    <property type="entry name" value="Luciferase-like_dom"/>
</dbReference>
<evidence type="ECO:0000313" key="6">
    <source>
        <dbReference type="EMBL" id="RWA19856.1"/>
    </source>
</evidence>
<name>A0A439DTQ2_9MYCO</name>
<dbReference type="EMBL" id="ATDN01000016">
    <property type="protein sequence ID" value="RWA19856.1"/>
    <property type="molecule type" value="Genomic_DNA"/>
</dbReference>
<keyword evidence="3" id="KW-0560">Oxidoreductase</keyword>
<keyword evidence="2" id="KW-0288">FMN</keyword>
<keyword evidence="1" id="KW-0285">Flavoprotein</keyword>
<evidence type="ECO:0000256" key="3">
    <source>
        <dbReference type="ARBA" id="ARBA00023002"/>
    </source>
</evidence>
<sequence length="286" mass="31564">MARTGIAFSLSCPTMKFGFYTPNFGFCGDARVLSELAFDAEQAGWDGFFIWDHLQFEEPTADPWIALTAMAMRTERIVLGPLVTPVPRRHITKLAREVITLDHLSGGRVVLGVGAGYPHLPDYTAFGDDGDASLRAAKLDEALDVLAALWAGAPVNHHGTHYRVECDAFEPPLQRPRVPVWVAATWPSKKPLRRAARWDGVVTTGPYGLEVEPDDLSSMRSYISQQRSTATDFDIIAFGRTAGPSDTATVQRCAEAGATWWIDYIYTADNTLDATRARIRQGPPRR</sequence>
<protein>
    <recommendedName>
        <fullName evidence="5">Luciferase-like domain-containing protein</fullName>
    </recommendedName>
</protein>
<dbReference type="GO" id="GO:0046306">
    <property type="term" value="P:alkanesulfonate catabolic process"/>
    <property type="evidence" value="ECO:0007669"/>
    <property type="project" value="TreeGrafter"/>
</dbReference>